<comment type="caution">
    <text evidence="1">The sequence shown here is derived from an EMBL/GenBank/DDBJ whole genome shotgun (WGS) entry which is preliminary data.</text>
</comment>
<protein>
    <submittedName>
        <fullName evidence="1">Uncharacterized protein</fullName>
    </submittedName>
</protein>
<proteinExistence type="predicted"/>
<reference evidence="1 2" key="1">
    <citation type="submission" date="2017-06" db="EMBL/GenBank/DDBJ databases">
        <title>Cmopartive genomic analysis of Ambrosia Fusariam Clade fungi.</title>
        <authorList>
            <person name="Stajich J.E."/>
            <person name="Carrillo J."/>
            <person name="Kijimoto T."/>
            <person name="Eskalen A."/>
            <person name="O'Donnell K."/>
            <person name="Kasson M."/>
        </authorList>
    </citation>
    <scope>NUCLEOTIDE SEQUENCE [LARGE SCALE GENOMIC DNA]</scope>
    <source>
        <strain evidence="1 2">NRRL 20438</strain>
    </source>
</reference>
<gene>
    <name evidence="1" type="ORF">CDV31_006993</name>
</gene>
<keyword evidence="2" id="KW-1185">Reference proteome</keyword>
<accession>A0A428UA63</accession>
<dbReference type="AlphaFoldDB" id="A0A428UA63"/>
<name>A0A428UA63_9HYPO</name>
<dbReference type="EMBL" id="NIZV01000082">
    <property type="protein sequence ID" value="RSM11094.1"/>
    <property type="molecule type" value="Genomic_DNA"/>
</dbReference>
<organism evidence="1 2">
    <name type="scientific">Fusarium ambrosium</name>
    <dbReference type="NCBI Taxonomy" id="131363"/>
    <lineage>
        <taxon>Eukaryota</taxon>
        <taxon>Fungi</taxon>
        <taxon>Dikarya</taxon>
        <taxon>Ascomycota</taxon>
        <taxon>Pezizomycotina</taxon>
        <taxon>Sordariomycetes</taxon>
        <taxon>Hypocreomycetidae</taxon>
        <taxon>Hypocreales</taxon>
        <taxon>Nectriaceae</taxon>
        <taxon>Fusarium</taxon>
        <taxon>Fusarium solani species complex</taxon>
    </lineage>
</organism>
<sequence length="325" mass="37935">MQASLTSQDIQPRVSTTRVRVAYIRTVLDNEVEYYEDDWSNLKTWLCFWVGQQVPKDPFGHEHRRQSQPPPDIRHRYILRHRNAADTFVLEWLLRNSEPGGWRLSRSDFTIYLSQPQVDDPANQSLLRHLESMKIGIEVVSPPESTEYPSDDICDAVMLSGSDYILETSLVRGAGCSTTFDTLFRNSMRHGHPQQYNTEEKSRAYYANRLKSKMGHTKRYCGYPHGKSEGWKQEHEEEWKNYKCPSCGKRCKRSKGCKTTGEWWAKDINSWADGVNLSAARPPEFEKEWRTLSVEDVVNYYGSDAIASERFRRWKWRSIDTFSGE</sequence>
<evidence type="ECO:0000313" key="1">
    <source>
        <dbReference type="EMBL" id="RSM11094.1"/>
    </source>
</evidence>
<evidence type="ECO:0000313" key="2">
    <source>
        <dbReference type="Proteomes" id="UP000288429"/>
    </source>
</evidence>
<dbReference type="Proteomes" id="UP000288429">
    <property type="component" value="Unassembled WGS sequence"/>
</dbReference>